<protein>
    <submittedName>
        <fullName evidence="1">Uncharacterized protein</fullName>
    </submittedName>
</protein>
<dbReference type="Proteomes" id="UP000799755">
    <property type="component" value="Unassembled WGS sequence"/>
</dbReference>
<keyword evidence="2" id="KW-1185">Reference proteome</keyword>
<dbReference type="EMBL" id="MU003496">
    <property type="protein sequence ID" value="KAF2475330.1"/>
    <property type="molecule type" value="Genomic_DNA"/>
</dbReference>
<name>A0ACB6R9B5_9PLEO</name>
<sequence>MATPLTKSHILSIFSNLSTGNTTAFFANVTDDVDWLVAGQSHPLAGHWTSKQRFFEDSWMRVGAVLQKPMQLSIVGVIVEPEGEGLKGKAVVELKGVGGVLKDGNEYNNEYCWVVGFNEVGKIASVRAYLDTAKLRDALDGNE</sequence>
<reference evidence="1" key="1">
    <citation type="journal article" date="2020" name="Stud. Mycol.">
        <title>101 Dothideomycetes genomes: a test case for predicting lifestyles and emergence of pathogens.</title>
        <authorList>
            <person name="Haridas S."/>
            <person name="Albert R."/>
            <person name="Binder M."/>
            <person name="Bloem J."/>
            <person name="Labutti K."/>
            <person name="Salamov A."/>
            <person name="Andreopoulos B."/>
            <person name="Baker S."/>
            <person name="Barry K."/>
            <person name="Bills G."/>
            <person name="Bluhm B."/>
            <person name="Cannon C."/>
            <person name="Castanera R."/>
            <person name="Culley D."/>
            <person name="Daum C."/>
            <person name="Ezra D."/>
            <person name="Gonzalez J."/>
            <person name="Henrissat B."/>
            <person name="Kuo A."/>
            <person name="Liang C."/>
            <person name="Lipzen A."/>
            <person name="Lutzoni F."/>
            <person name="Magnuson J."/>
            <person name="Mondo S."/>
            <person name="Nolan M."/>
            <person name="Ohm R."/>
            <person name="Pangilinan J."/>
            <person name="Park H.-J."/>
            <person name="Ramirez L."/>
            <person name="Alfaro M."/>
            <person name="Sun H."/>
            <person name="Tritt A."/>
            <person name="Yoshinaga Y."/>
            <person name="Zwiers L.-H."/>
            <person name="Turgeon B."/>
            <person name="Goodwin S."/>
            <person name="Spatafora J."/>
            <person name="Crous P."/>
            <person name="Grigoriev I."/>
        </authorList>
    </citation>
    <scope>NUCLEOTIDE SEQUENCE</scope>
    <source>
        <strain evidence="1">ATCC 200398</strain>
    </source>
</reference>
<evidence type="ECO:0000313" key="2">
    <source>
        <dbReference type="Proteomes" id="UP000799755"/>
    </source>
</evidence>
<accession>A0ACB6R9B5</accession>
<comment type="caution">
    <text evidence="1">The sequence shown here is derived from an EMBL/GenBank/DDBJ whole genome shotgun (WGS) entry which is preliminary data.</text>
</comment>
<evidence type="ECO:0000313" key="1">
    <source>
        <dbReference type="EMBL" id="KAF2475330.1"/>
    </source>
</evidence>
<organism evidence="1 2">
    <name type="scientific">Lindgomyces ingoldianus</name>
    <dbReference type="NCBI Taxonomy" id="673940"/>
    <lineage>
        <taxon>Eukaryota</taxon>
        <taxon>Fungi</taxon>
        <taxon>Dikarya</taxon>
        <taxon>Ascomycota</taxon>
        <taxon>Pezizomycotina</taxon>
        <taxon>Dothideomycetes</taxon>
        <taxon>Pleosporomycetidae</taxon>
        <taxon>Pleosporales</taxon>
        <taxon>Lindgomycetaceae</taxon>
        <taxon>Lindgomyces</taxon>
    </lineage>
</organism>
<gene>
    <name evidence="1" type="ORF">BDR25DRAFT_101890</name>
</gene>
<proteinExistence type="predicted"/>